<dbReference type="AlphaFoldDB" id="A0A1H3BYU7"/>
<keyword evidence="3" id="KW-1185">Reference proteome</keyword>
<dbReference type="OrthoDB" id="7690273at2"/>
<dbReference type="STRING" id="985054.SAMN05444358_10648"/>
<evidence type="ECO:0000313" key="3">
    <source>
        <dbReference type="Proteomes" id="UP000183400"/>
    </source>
</evidence>
<accession>A0A1H3BYU7</accession>
<evidence type="ECO:0000259" key="1">
    <source>
        <dbReference type="Pfam" id="PF10135"/>
    </source>
</evidence>
<organism evidence="2 3">
    <name type="scientific">Ruegeria halocynthiae</name>
    <dbReference type="NCBI Taxonomy" id="985054"/>
    <lineage>
        <taxon>Bacteria</taxon>
        <taxon>Pseudomonadati</taxon>
        <taxon>Pseudomonadota</taxon>
        <taxon>Alphaproteobacteria</taxon>
        <taxon>Rhodobacterales</taxon>
        <taxon>Roseobacteraceae</taxon>
        <taxon>Ruegeria</taxon>
    </lineage>
</organism>
<dbReference type="InterPro" id="IPR019301">
    <property type="entry name" value="Flagellar_prot_FlgJ_N"/>
</dbReference>
<dbReference type="Proteomes" id="UP000183400">
    <property type="component" value="Unassembled WGS sequence"/>
</dbReference>
<protein>
    <submittedName>
        <fullName evidence="2">Rod binding protein</fullName>
    </submittedName>
</protein>
<proteinExistence type="predicted"/>
<evidence type="ECO:0000313" key="2">
    <source>
        <dbReference type="EMBL" id="SDX46554.1"/>
    </source>
</evidence>
<name>A0A1H3BYU7_9RHOB</name>
<feature type="domain" description="Flagellar protein FlgJ N-terminal" evidence="1">
    <location>
        <begin position="42"/>
        <end position="81"/>
    </location>
</feature>
<sequence>MMITATGPAVPAAGIPKKLKAASVELEAAFMAEMLKSAGLGQARSSFGGGAGEDQFASFLVQQQAQQMARAGGIGLSEILFNAMMESSDG</sequence>
<dbReference type="Pfam" id="PF10135">
    <property type="entry name" value="Rod-binding"/>
    <property type="match status" value="1"/>
</dbReference>
<dbReference type="RefSeq" id="WP_074737647.1">
    <property type="nucleotide sequence ID" value="NZ_FNNP01000006.1"/>
</dbReference>
<reference evidence="3" key="1">
    <citation type="submission" date="2016-10" db="EMBL/GenBank/DDBJ databases">
        <authorList>
            <person name="Varghese N."/>
            <person name="Submissions S."/>
        </authorList>
    </citation>
    <scope>NUCLEOTIDE SEQUENCE [LARGE SCALE GENOMIC DNA]</scope>
    <source>
        <strain evidence="3">DSM 27839</strain>
    </source>
</reference>
<gene>
    <name evidence="2" type="ORF">SAMN05444358_10648</name>
</gene>
<dbReference type="EMBL" id="FNNP01000006">
    <property type="protein sequence ID" value="SDX46554.1"/>
    <property type="molecule type" value="Genomic_DNA"/>
</dbReference>